<name>A0A347ZQV8_9CHLR</name>
<dbReference type="AlphaFoldDB" id="A0A347ZQV8"/>
<feature type="chain" id="PRO_5030063597" evidence="7">
    <location>
        <begin position="26"/>
        <end position="724"/>
    </location>
</feature>
<evidence type="ECO:0000256" key="2">
    <source>
        <dbReference type="ARBA" id="ARBA00022475"/>
    </source>
</evidence>
<keyword evidence="7" id="KW-0732">Signal</keyword>
<comment type="subcellular location">
    <subcellularLocation>
        <location evidence="1">Cell membrane</location>
        <topology evidence="1">Single-pass membrane protein</topology>
    </subcellularLocation>
</comment>
<evidence type="ECO:0000256" key="7">
    <source>
        <dbReference type="SAM" id="SignalP"/>
    </source>
</evidence>
<keyword evidence="3 6" id="KW-0812">Transmembrane</keyword>
<accession>A0A347ZQV8</accession>
<organism evidence="8 9">
    <name type="scientific">Pelolinea submarina</name>
    <dbReference type="NCBI Taxonomy" id="913107"/>
    <lineage>
        <taxon>Bacteria</taxon>
        <taxon>Bacillati</taxon>
        <taxon>Chloroflexota</taxon>
        <taxon>Anaerolineae</taxon>
        <taxon>Anaerolineales</taxon>
        <taxon>Anaerolineaceae</taxon>
        <taxon>Pelolinea</taxon>
    </lineage>
</organism>
<sequence length="724" mass="76958">MKQKSFQLLSLLAALALFIFSPVQAAGFEQGEASSLTLKLSDLKFSGSLNLTGPYQETEADFALPADWSLNAPLQMELRFRSDFQSLMQAFADTPELENTTGIKGTLSVYLNETLINMTEVDTSAENALSFEIDPQLAAPYPAQNQLRIAWDAAAACAYGVTSALYLDPASTLQFSYVTQQVELSLSDFPLPFFSQTDIQAHTLTLLIPANPDESSLSALLSVAAGLGRHSQGALDFNVMTSDKISAAELTDAQLILIGPLETWRSYLAGSGVPADALQPPAGAGAEDGLLMLLPSPWNLGRALLLVGGQDAVGLQKASAGLAAADFLPYANGQAAVINRLEKGSTQTIIDMSLTSLRADDNLLAEQLGDTTFTIPFNMPADANISPEAYIEVYFRHSQLIDYLQSSLTISINGTKIGSIRFSDQSAENGLARIILPPDIIRPLQNTLEITTSIVPQDLCADERSGNFWVSVLGDSYLHLPPVLEEGGAQAGDLLLNDFPQALLTDERLSTLTFVSAADDWQSWLYAADLAYRLGAFTASGQLQPSAAFLEGDPQSLSGQSVLLIGGTAKIAASAWNETLPLPFEANGALPSLSFEGVQFLTAGEQGLGVLQITRQPDSNAPLFCLAGSSAGGLTSAVAAALQGLTDELSSSANVTVIDGEGNGHGLLIEKPVSAAEDEGGTVKWYERLLGKNMEKANFYLLAGSVILTALYILWMATAKPKRK</sequence>
<dbReference type="Proteomes" id="UP000256388">
    <property type="component" value="Unassembled WGS sequence"/>
</dbReference>
<evidence type="ECO:0000313" key="8">
    <source>
        <dbReference type="EMBL" id="REG11756.1"/>
    </source>
</evidence>
<keyword evidence="2" id="KW-1003">Cell membrane</keyword>
<dbReference type="EMBL" id="QUMS01000001">
    <property type="protein sequence ID" value="REG11756.1"/>
    <property type="molecule type" value="Genomic_DNA"/>
</dbReference>
<dbReference type="InterPro" id="IPR018513">
    <property type="entry name" value="Cell_synthase_bac"/>
</dbReference>
<evidence type="ECO:0000313" key="9">
    <source>
        <dbReference type="Proteomes" id="UP000256388"/>
    </source>
</evidence>
<evidence type="ECO:0000256" key="6">
    <source>
        <dbReference type="SAM" id="Phobius"/>
    </source>
</evidence>
<feature type="transmembrane region" description="Helical" evidence="6">
    <location>
        <begin position="699"/>
        <end position="718"/>
    </location>
</feature>
<gene>
    <name evidence="8" type="ORF">DFR64_1648</name>
</gene>
<reference evidence="8 9" key="1">
    <citation type="submission" date="2018-08" db="EMBL/GenBank/DDBJ databases">
        <title>Genomic Encyclopedia of Type Strains, Phase IV (KMG-IV): sequencing the most valuable type-strain genomes for metagenomic binning, comparative biology and taxonomic classification.</title>
        <authorList>
            <person name="Goeker M."/>
        </authorList>
    </citation>
    <scope>NUCLEOTIDE SEQUENCE [LARGE SCALE GENOMIC DNA]</scope>
    <source>
        <strain evidence="8 9">DSM 23923</strain>
    </source>
</reference>
<keyword evidence="4 6" id="KW-1133">Transmembrane helix</keyword>
<dbReference type="Pfam" id="PF03170">
    <property type="entry name" value="BcsB"/>
    <property type="match status" value="1"/>
</dbReference>
<dbReference type="PANTHER" id="PTHR39083">
    <property type="entry name" value="CYCLIC DI-GMP-BINDING PROTEIN"/>
    <property type="match status" value="1"/>
</dbReference>
<keyword evidence="5 6" id="KW-0472">Membrane</keyword>
<dbReference type="GO" id="GO:0005886">
    <property type="term" value="C:plasma membrane"/>
    <property type="evidence" value="ECO:0007669"/>
    <property type="project" value="UniProtKB-SubCell"/>
</dbReference>
<dbReference type="RefSeq" id="WP_158674983.1">
    <property type="nucleotide sequence ID" value="NZ_AP018437.1"/>
</dbReference>
<evidence type="ECO:0000256" key="1">
    <source>
        <dbReference type="ARBA" id="ARBA00004162"/>
    </source>
</evidence>
<dbReference type="GO" id="GO:0006011">
    <property type="term" value="P:UDP-alpha-D-glucose metabolic process"/>
    <property type="evidence" value="ECO:0007669"/>
    <property type="project" value="InterPro"/>
</dbReference>
<dbReference type="Gene3D" id="2.60.120.260">
    <property type="entry name" value="Galactose-binding domain-like"/>
    <property type="match status" value="2"/>
</dbReference>
<dbReference type="PANTHER" id="PTHR39083:SF1">
    <property type="entry name" value="CYCLIC DI-GMP-BINDING PROTEIN"/>
    <property type="match status" value="1"/>
</dbReference>
<protein>
    <submittedName>
        <fullName evidence="8">Cellulose synthase subunit</fullName>
    </submittedName>
</protein>
<feature type="signal peptide" evidence="7">
    <location>
        <begin position="1"/>
        <end position="25"/>
    </location>
</feature>
<keyword evidence="9" id="KW-1185">Reference proteome</keyword>
<evidence type="ECO:0000256" key="5">
    <source>
        <dbReference type="ARBA" id="ARBA00023136"/>
    </source>
</evidence>
<proteinExistence type="predicted"/>
<evidence type="ECO:0000256" key="3">
    <source>
        <dbReference type="ARBA" id="ARBA00022692"/>
    </source>
</evidence>
<evidence type="ECO:0000256" key="4">
    <source>
        <dbReference type="ARBA" id="ARBA00022989"/>
    </source>
</evidence>
<dbReference type="OrthoDB" id="9806702at2"/>
<comment type="caution">
    <text evidence="8">The sequence shown here is derived from an EMBL/GenBank/DDBJ whole genome shotgun (WGS) entry which is preliminary data.</text>
</comment>